<organism evidence="2 3">
    <name type="scientific">Trypanosoma cruzi</name>
    <dbReference type="NCBI Taxonomy" id="5693"/>
    <lineage>
        <taxon>Eukaryota</taxon>
        <taxon>Discoba</taxon>
        <taxon>Euglenozoa</taxon>
        <taxon>Kinetoplastea</taxon>
        <taxon>Metakinetoplastina</taxon>
        <taxon>Trypanosomatida</taxon>
        <taxon>Trypanosomatidae</taxon>
        <taxon>Trypanosoma</taxon>
        <taxon>Schizotrypanum</taxon>
    </lineage>
</organism>
<dbReference type="VEuPathDB" id="TriTrypDB:BCY84_00930"/>
<feature type="transmembrane region" description="Helical" evidence="1">
    <location>
        <begin position="65"/>
        <end position="90"/>
    </location>
</feature>
<dbReference type="VEuPathDB" id="TriTrypDB:TcCLB.509055.60"/>
<dbReference type="VEuPathDB" id="TriTrypDB:TcBrA4_0029870"/>
<protein>
    <submittedName>
        <fullName evidence="2">Uncharacterized protein</fullName>
    </submittedName>
</protein>
<proteinExistence type="predicted"/>
<gene>
    <name evidence="2" type="ORF">C4B63_42g87</name>
</gene>
<evidence type="ECO:0000313" key="3">
    <source>
        <dbReference type="Proteomes" id="UP000246121"/>
    </source>
</evidence>
<evidence type="ECO:0000313" key="2">
    <source>
        <dbReference type="EMBL" id="PWU91703.1"/>
    </source>
</evidence>
<feature type="transmembrane region" description="Helical" evidence="1">
    <location>
        <begin position="40"/>
        <end position="59"/>
    </location>
</feature>
<feature type="transmembrane region" description="Helical" evidence="1">
    <location>
        <begin position="141"/>
        <end position="160"/>
    </location>
</feature>
<dbReference type="OrthoDB" id="247370at2759"/>
<accession>A0A2V2VBK6</accession>
<sequence>MATKGRHSITPVSTLGRFFSVIDCELHRINIVYLVKGYNLRYSLTVATLLLLLALTFAFPTERPVYVGVVSLLAQSFSVLMIAGGLYCATGGVFTRRRQQEEWLLGNVKDVLHLLMENASSFKAGYMLLALEAMARLGNVLQGSACVCALLLLWICWLLLKMNSERP</sequence>
<dbReference type="Proteomes" id="UP000246121">
    <property type="component" value="Unassembled WGS sequence"/>
</dbReference>
<keyword evidence="1" id="KW-1133">Transmembrane helix</keyword>
<evidence type="ECO:0000256" key="1">
    <source>
        <dbReference type="SAM" id="Phobius"/>
    </source>
</evidence>
<dbReference type="AlphaFoldDB" id="A0A2V2VBK6"/>
<keyword evidence="1" id="KW-0812">Transmembrane</keyword>
<reference evidence="2 3" key="1">
    <citation type="journal article" date="2018" name="Microb. Genom.">
        <title>Expanding an expanded genome: long-read sequencing of Trypanosoma cruzi.</title>
        <authorList>
            <person name="Berna L."/>
            <person name="Rodriguez M."/>
            <person name="Chiribao M.L."/>
            <person name="Parodi-Talice A."/>
            <person name="Pita S."/>
            <person name="Rijo G."/>
            <person name="Alvarez-Valin F."/>
            <person name="Robello C."/>
        </authorList>
    </citation>
    <scope>NUCLEOTIDE SEQUENCE [LARGE SCALE GENOMIC DNA]</scope>
    <source>
        <strain evidence="2 3">Dm28c</strain>
    </source>
</reference>
<comment type="caution">
    <text evidence="2">The sequence shown here is derived from an EMBL/GenBank/DDBJ whole genome shotgun (WGS) entry which is preliminary data.</text>
</comment>
<name>A0A2V2VBK6_TRYCR</name>
<keyword evidence="1" id="KW-0472">Membrane</keyword>
<dbReference type="VEuPathDB" id="TriTrypDB:TcG_00378"/>
<dbReference type="VEuPathDB" id="TriTrypDB:TcCL_ESM04614"/>
<dbReference type="VEuPathDB" id="TriTrypDB:TcYC6_0096130"/>
<dbReference type="VEuPathDB" id="TriTrypDB:C3747_41g248"/>
<dbReference type="VEuPathDB" id="TriTrypDB:TcCLB.509965.130"/>
<dbReference type="VEuPathDB" id="TriTrypDB:C4B63_42g87"/>
<dbReference type="EMBL" id="PRFA01000042">
    <property type="protein sequence ID" value="PWU91703.1"/>
    <property type="molecule type" value="Genomic_DNA"/>
</dbReference>